<reference evidence="8" key="1">
    <citation type="journal article" date="2019" name="Int. J. Syst. Evol. Microbiol.">
        <title>The Global Catalogue of Microorganisms (GCM) 10K type strain sequencing project: providing services to taxonomists for standard genome sequencing and annotation.</title>
        <authorList>
            <consortium name="The Broad Institute Genomics Platform"/>
            <consortium name="The Broad Institute Genome Sequencing Center for Infectious Disease"/>
            <person name="Wu L."/>
            <person name="Ma J."/>
        </authorList>
    </citation>
    <scope>NUCLEOTIDE SEQUENCE [LARGE SCALE GENOMIC DNA]</scope>
    <source>
        <strain evidence="8">CCUG 48216</strain>
    </source>
</reference>
<protein>
    <submittedName>
        <fullName evidence="7">Branched-chain amino acid ABC transporter permease</fullName>
    </submittedName>
</protein>
<feature type="transmembrane region" description="Helical" evidence="6">
    <location>
        <begin position="267"/>
        <end position="293"/>
    </location>
</feature>
<accession>A0ABW3SBH1</accession>
<feature type="transmembrane region" description="Helical" evidence="6">
    <location>
        <begin position="230"/>
        <end position="247"/>
    </location>
</feature>
<feature type="transmembrane region" description="Helical" evidence="6">
    <location>
        <begin position="314"/>
        <end position="332"/>
    </location>
</feature>
<dbReference type="Proteomes" id="UP001597211">
    <property type="component" value="Unassembled WGS sequence"/>
</dbReference>
<dbReference type="EMBL" id="JBHTKZ010000018">
    <property type="protein sequence ID" value="MFD1181928.1"/>
    <property type="molecule type" value="Genomic_DNA"/>
</dbReference>
<sequence>MNKPLGLEATRHTRLPGMRGPLFAVSVGLLILLLIIANFTLNDYYLRLINLVGINIILVVSLNLTNGYTGIFSLGHAGFMAVGAYTTALLTYPLARKPLLFPQMPGWLQQTELPFFISMLIGGLIAVICSFVIGFSVLKLRGHYLAVSTMGFMVIINVLASNLTDITRGKSGISGLPKMSNIWWVYALVAITIYFVWRLLHSSYGRAMLAIREDDLAAEAMGVKVVRHKMLAFAAGAFFAAIGGSLYGHLITSINPSMFSYSMTFNLVLMLVIGGSGTLPGAVLGAILVTLIPELLLNKLERGIELFGFQLPQMYGISQVLMSAALIITIILRPKGLLGK</sequence>
<gene>
    <name evidence="7" type="ORF">ACFQ2Z_11200</name>
</gene>
<evidence type="ECO:0000313" key="8">
    <source>
        <dbReference type="Proteomes" id="UP001597211"/>
    </source>
</evidence>
<dbReference type="PANTHER" id="PTHR30482">
    <property type="entry name" value="HIGH-AFFINITY BRANCHED-CHAIN AMINO ACID TRANSPORT SYSTEM PERMEASE"/>
    <property type="match status" value="1"/>
</dbReference>
<evidence type="ECO:0000256" key="4">
    <source>
        <dbReference type="ARBA" id="ARBA00022989"/>
    </source>
</evidence>
<feature type="transmembrane region" description="Helical" evidence="6">
    <location>
        <begin position="71"/>
        <end position="95"/>
    </location>
</feature>
<dbReference type="PANTHER" id="PTHR30482:SF10">
    <property type="entry name" value="HIGH-AFFINITY BRANCHED-CHAIN AMINO ACID TRANSPORT PROTEIN BRAE"/>
    <property type="match status" value="1"/>
</dbReference>
<feature type="transmembrane region" description="Helical" evidence="6">
    <location>
        <begin position="21"/>
        <end position="39"/>
    </location>
</feature>
<proteinExistence type="predicted"/>
<feature type="transmembrane region" description="Helical" evidence="6">
    <location>
        <begin position="144"/>
        <end position="163"/>
    </location>
</feature>
<feature type="transmembrane region" description="Helical" evidence="6">
    <location>
        <begin position="45"/>
        <end position="64"/>
    </location>
</feature>
<evidence type="ECO:0000256" key="1">
    <source>
        <dbReference type="ARBA" id="ARBA00004651"/>
    </source>
</evidence>
<evidence type="ECO:0000256" key="5">
    <source>
        <dbReference type="ARBA" id="ARBA00023136"/>
    </source>
</evidence>
<evidence type="ECO:0000313" key="7">
    <source>
        <dbReference type="EMBL" id="MFD1181928.1"/>
    </source>
</evidence>
<dbReference type="InterPro" id="IPR001851">
    <property type="entry name" value="ABC_transp_permease"/>
</dbReference>
<evidence type="ECO:0000256" key="2">
    <source>
        <dbReference type="ARBA" id="ARBA00022475"/>
    </source>
</evidence>
<keyword evidence="5 6" id="KW-0472">Membrane</keyword>
<evidence type="ECO:0000256" key="6">
    <source>
        <dbReference type="SAM" id="Phobius"/>
    </source>
</evidence>
<keyword evidence="8" id="KW-1185">Reference proteome</keyword>
<keyword evidence="4 6" id="KW-1133">Transmembrane helix</keyword>
<comment type="subcellular location">
    <subcellularLocation>
        <location evidence="1">Cell membrane</location>
        <topology evidence="1">Multi-pass membrane protein</topology>
    </subcellularLocation>
</comment>
<keyword evidence="3 6" id="KW-0812">Transmembrane</keyword>
<organism evidence="7 8">
    <name type="scientific">Paenibacillus timonensis</name>
    <dbReference type="NCBI Taxonomy" id="225915"/>
    <lineage>
        <taxon>Bacteria</taxon>
        <taxon>Bacillati</taxon>
        <taxon>Bacillota</taxon>
        <taxon>Bacilli</taxon>
        <taxon>Bacillales</taxon>
        <taxon>Paenibacillaceae</taxon>
        <taxon>Paenibacillus</taxon>
    </lineage>
</organism>
<keyword evidence="2" id="KW-1003">Cell membrane</keyword>
<dbReference type="InterPro" id="IPR043428">
    <property type="entry name" value="LivM-like"/>
</dbReference>
<name>A0ABW3SBH1_9BACL</name>
<feature type="transmembrane region" description="Helical" evidence="6">
    <location>
        <begin position="183"/>
        <end position="200"/>
    </location>
</feature>
<dbReference type="Pfam" id="PF02653">
    <property type="entry name" value="BPD_transp_2"/>
    <property type="match status" value="1"/>
</dbReference>
<comment type="caution">
    <text evidence="7">The sequence shown here is derived from an EMBL/GenBank/DDBJ whole genome shotgun (WGS) entry which is preliminary data.</text>
</comment>
<feature type="transmembrane region" description="Helical" evidence="6">
    <location>
        <begin position="115"/>
        <end position="137"/>
    </location>
</feature>
<dbReference type="RefSeq" id="WP_240268965.1">
    <property type="nucleotide sequence ID" value="NZ_JAKSXN010000018.1"/>
</dbReference>
<dbReference type="CDD" id="cd06581">
    <property type="entry name" value="TM_PBP1_LivM_like"/>
    <property type="match status" value="1"/>
</dbReference>
<evidence type="ECO:0000256" key="3">
    <source>
        <dbReference type="ARBA" id="ARBA00022692"/>
    </source>
</evidence>